<dbReference type="SUPFAM" id="SSF56112">
    <property type="entry name" value="Protein kinase-like (PK-like)"/>
    <property type="match status" value="1"/>
</dbReference>
<sequence length="487" mass="56196">MSSSASSTCSHTDPRVKTTFEVVNWDAISSLACKHFQINSSHWGDQKSGGYNLVRFLHLHDTQNTTLVARVPLHDEESLDISISKRIESEVTTMEYVERYTNIPLPHVCHYSTDADGDVRSPYILMTKVEGIPLVSVWEAMDDEKRRIVLRQIIGVLLELWSHRFDKVGALFKHPGGSEGKDAWYIESSTVLANPTDTIGCQYNLLTTLFPHAADYWLAYSNAYLRNECETRFGYKAKAYSYAHGWFMRSLVPALFDPCNDAHGHPLSHGDFHSQNIMFTDLDTHPRLSAVIDWEFSGAEYVSTFGQYPFFIVDHPWWDEDHPLRERNVRDQATFDEILLEEERTRARVGGAPLSRIISESYGVYLFQQVMQFSREMYDPLFPRLVKHVLGEYGDFSYNYIRKTTLHLLSLLFLMYFDALLDNGILKKELARFDREAEAFLEARRVLGEEKVKMLIKLVEFKDLVLKELDQFSQEGSVVREWLVSVA</sequence>
<dbReference type="InterPro" id="IPR002575">
    <property type="entry name" value="Aminoglycoside_PTrfase"/>
</dbReference>
<dbReference type="Pfam" id="PF01636">
    <property type="entry name" value="APH"/>
    <property type="match status" value="1"/>
</dbReference>
<feature type="domain" description="Aminoglycoside phosphotransferase" evidence="1">
    <location>
        <begin position="85"/>
        <end position="298"/>
    </location>
</feature>
<dbReference type="OrthoDB" id="2906425at2759"/>
<organism evidence="2 3">
    <name type="scientific">Laccaria amethystina LaAM-08-1</name>
    <dbReference type="NCBI Taxonomy" id="1095629"/>
    <lineage>
        <taxon>Eukaryota</taxon>
        <taxon>Fungi</taxon>
        <taxon>Dikarya</taxon>
        <taxon>Basidiomycota</taxon>
        <taxon>Agaricomycotina</taxon>
        <taxon>Agaricomycetes</taxon>
        <taxon>Agaricomycetidae</taxon>
        <taxon>Agaricales</taxon>
        <taxon>Agaricineae</taxon>
        <taxon>Hydnangiaceae</taxon>
        <taxon>Laccaria</taxon>
    </lineage>
</organism>
<dbReference type="AlphaFoldDB" id="A0A0C9X1J1"/>
<dbReference type="STRING" id="1095629.A0A0C9X1J1"/>
<dbReference type="Gene3D" id="3.90.1200.10">
    <property type="match status" value="1"/>
</dbReference>
<evidence type="ECO:0000313" key="3">
    <source>
        <dbReference type="Proteomes" id="UP000054477"/>
    </source>
</evidence>
<dbReference type="InterPro" id="IPR051678">
    <property type="entry name" value="AGP_Transferase"/>
</dbReference>
<dbReference type="PANTHER" id="PTHR21310:SF37">
    <property type="entry name" value="AMINOGLYCOSIDE PHOSPHOTRANSFERASE DOMAIN-CONTAINING PROTEIN"/>
    <property type="match status" value="1"/>
</dbReference>
<dbReference type="Proteomes" id="UP000054477">
    <property type="component" value="Unassembled WGS sequence"/>
</dbReference>
<dbReference type="InterPro" id="IPR011009">
    <property type="entry name" value="Kinase-like_dom_sf"/>
</dbReference>
<protein>
    <submittedName>
        <fullName evidence="2">Unplaced genomic scaffold K443scaffold_656, whole genome shotgun sequence</fullName>
    </submittedName>
</protein>
<gene>
    <name evidence="2" type="ORF">K443DRAFT_135666</name>
</gene>
<dbReference type="PANTHER" id="PTHR21310">
    <property type="entry name" value="AMINOGLYCOSIDE PHOSPHOTRANSFERASE-RELATED-RELATED"/>
    <property type="match status" value="1"/>
</dbReference>
<evidence type="ECO:0000259" key="1">
    <source>
        <dbReference type="Pfam" id="PF01636"/>
    </source>
</evidence>
<reference evidence="3" key="2">
    <citation type="submission" date="2015-01" db="EMBL/GenBank/DDBJ databases">
        <title>Evolutionary Origins and Diversification of the Mycorrhizal Mutualists.</title>
        <authorList>
            <consortium name="DOE Joint Genome Institute"/>
            <consortium name="Mycorrhizal Genomics Consortium"/>
            <person name="Kohler A."/>
            <person name="Kuo A."/>
            <person name="Nagy L.G."/>
            <person name="Floudas D."/>
            <person name="Copeland A."/>
            <person name="Barry K.W."/>
            <person name="Cichocki N."/>
            <person name="Veneault-Fourrey C."/>
            <person name="LaButti K."/>
            <person name="Lindquist E.A."/>
            <person name="Lipzen A."/>
            <person name="Lundell T."/>
            <person name="Morin E."/>
            <person name="Murat C."/>
            <person name="Riley R."/>
            <person name="Ohm R."/>
            <person name="Sun H."/>
            <person name="Tunlid A."/>
            <person name="Henrissat B."/>
            <person name="Grigoriev I.V."/>
            <person name="Hibbett D.S."/>
            <person name="Martin F."/>
        </authorList>
    </citation>
    <scope>NUCLEOTIDE SEQUENCE [LARGE SCALE GENOMIC DNA]</scope>
    <source>
        <strain evidence="3">LaAM-08-1</strain>
    </source>
</reference>
<proteinExistence type="predicted"/>
<dbReference type="EMBL" id="KN839191">
    <property type="protein sequence ID" value="KIJ90427.1"/>
    <property type="molecule type" value="Genomic_DNA"/>
</dbReference>
<dbReference type="HOGENOM" id="CLU_570076_0_0_1"/>
<reference evidence="2 3" key="1">
    <citation type="submission" date="2014-04" db="EMBL/GenBank/DDBJ databases">
        <authorList>
            <consortium name="DOE Joint Genome Institute"/>
            <person name="Kuo A."/>
            <person name="Kohler A."/>
            <person name="Nagy L.G."/>
            <person name="Floudas D."/>
            <person name="Copeland A."/>
            <person name="Barry K.W."/>
            <person name="Cichocki N."/>
            <person name="Veneault-Fourrey C."/>
            <person name="LaButti K."/>
            <person name="Lindquist E.A."/>
            <person name="Lipzen A."/>
            <person name="Lundell T."/>
            <person name="Morin E."/>
            <person name="Murat C."/>
            <person name="Sun H."/>
            <person name="Tunlid A."/>
            <person name="Henrissat B."/>
            <person name="Grigoriev I.V."/>
            <person name="Hibbett D.S."/>
            <person name="Martin F."/>
            <person name="Nordberg H.P."/>
            <person name="Cantor M.N."/>
            <person name="Hua S.X."/>
        </authorList>
    </citation>
    <scope>NUCLEOTIDE SEQUENCE [LARGE SCALE GENOMIC DNA]</scope>
    <source>
        <strain evidence="2 3">LaAM-08-1</strain>
    </source>
</reference>
<name>A0A0C9X1J1_9AGAR</name>
<keyword evidence="3" id="KW-1185">Reference proteome</keyword>
<evidence type="ECO:0000313" key="2">
    <source>
        <dbReference type="EMBL" id="KIJ90427.1"/>
    </source>
</evidence>
<accession>A0A0C9X1J1</accession>